<dbReference type="PANTHER" id="PTHR41259:SF1">
    <property type="entry name" value="DOUBLE-STRAND BREAK REPAIR RAD50 ATPASE, PUTATIVE-RELATED"/>
    <property type="match status" value="1"/>
</dbReference>
<dbReference type="EMBL" id="DTHG01000019">
    <property type="protein sequence ID" value="HGW91230.1"/>
    <property type="molecule type" value="Genomic_DNA"/>
</dbReference>
<reference evidence="3" key="1">
    <citation type="journal article" date="2020" name="mSystems">
        <title>Genome- and Community-Level Interaction Insights into Carbon Utilization and Element Cycling Functions of Hydrothermarchaeota in Hydrothermal Sediment.</title>
        <authorList>
            <person name="Zhou Z."/>
            <person name="Liu Y."/>
            <person name="Xu W."/>
            <person name="Pan J."/>
            <person name="Luo Z.H."/>
            <person name="Li M."/>
        </authorList>
    </citation>
    <scope>NUCLEOTIDE SEQUENCE [LARGE SCALE GENOMIC DNA]</scope>
    <source>
        <strain evidence="3">SpSt-780</strain>
    </source>
</reference>
<sequence>MIKIKRIDVRNCGPIKKMNIELDLLNLIYGHNESGKSFLIEFIIKKLFRNSKEWGYLRENSGEGIVYVEIDNKILRFDSKKHLEDFIGDYPKDSMKLFVVKSGEVEILNNVAGGINKKFIKSILSQNRILDKIDNEENISSTIKSAELLNEGIKINRQGIGKEYENLKKDFENIQKKIEEFIKDFDQGEISLLELKEKELEEKKNRLIRAKLYNAFLLSERIKELERELERYPLDKIEEIEKMILELNDLKKEIKNNEEKLKEIMMRTLKLGELQEEKERLLLAKRHLAYKYSKELMEKMEELKKYPEDVINNIQNNMVELRSDRTKLNKIKEEIEVMKERCKNLGWLEVARNNYYNLTFRPDSLSKIIFIIYLIIGFIILILVVFSKMWIIPFLLFIFLLITGMFFYSFQWNLFRKEMKNLKKEFKERFGIELKSINNIDELISKEREAYSVLDIKMKEKNELENRISSSEEKIKTYLGILSMNSEIDKLEIFLKDIKKKREDLNEEILRLKNEISNLGVQEYEYIKEEQDIKFNKDRLEEINSEIKSMIFIKEEEALIKNRIKDLEKKLNGIVKKIKEGFSYILKCEIDEEEWERKIKEIRMKHRKISEEINRLNGELKGLGVSEKDYIREKQDIDFSQEDFDNVLKQIDEMKKKIEGKRDDIMNLKSKITSITGDEISSNWEKVIKNLFKKRDEILKELKDIETEIIGKLLVHKTIEELRREEDERIIEDLNSQEIKESIFNTTRRYKELTIEGEDIKIRDDYNEFYLKDISTGAKEQVMLGLRIGFIKRIFGVDKGFLILDDAFQHSDWEKRPFLIETLINLAKNNWQIIYLTMDNNIKDTFIDMVRSKNFSLFKYFPIDYD</sequence>
<evidence type="ECO:0000313" key="3">
    <source>
        <dbReference type="EMBL" id="HGW91230.1"/>
    </source>
</evidence>
<comment type="caution">
    <text evidence="3">The sequence shown here is derived from an EMBL/GenBank/DDBJ whole genome shotgun (WGS) entry which is preliminary data.</text>
</comment>
<feature type="transmembrane region" description="Helical" evidence="2">
    <location>
        <begin position="392"/>
        <end position="415"/>
    </location>
</feature>
<keyword evidence="2" id="KW-0812">Transmembrane</keyword>
<organism evidence="3">
    <name type="scientific">candidate division WOR-3 bacterium</name>
    <dbReference type="NCBI Taxonomy" id="2052148"/>
    <lineage>
        <taxon>Bacteria</taxon>
        <taxon>Bacteria division WOR-3</taxon>
    </lineage>
</organism>
<keyword evidence="2" id="KW-0472">Membrane</keyword>
<feature type="coiled-coil region" evidence="1">
    <location>
        <begin position="237"/>
        <end position="267"/>
    </location>
</feature>
<dbReference type="PANTHER" id="PTHR41259">
    <property type="entry name" value="DOUBLE-STRAND BREAK REPAIR RAD50 ATPASE, PUTATIVE-RELATED"/>
    <property type="match status" value="1"/>
</dbReference>
<gene>
    <name evidence="3" type="ORF">ENV67_01645</name>
</gene>
<dbReference type="AlphaFoldDB" id="A0A7C4UFA3"/>
<feature type="coiled-coil region" evidence="1">
    <location>
        <begin position="550"/>
        <end position="708"/>
    </location>
</feature>
<protein>
    <recommendedName>
        <fullName evidence="4">Rad50/SbcC-type AAA domain-containing protein</fullName>
    </recommendedName>
</protein>
<dbReference type="Gene3D" id="3.40.50.300">
    <property type="entry name" value="P-loop containing nucleotide triphosphate hydrolases"/>
    <property type="match status" value="2"/>
</dbReference>
<evidence type="ECO:0000256" key="2">
    <source>
        <dbReference type="SAM" id="Phobius"/>
    </source>
</evidence>
<keyword evidence="1" id="KW-0175">Coiled coil</keyword>
<proteinExistence type="predicted"/>
<evidence type="ECO:0008006" key="4">
    <source>
        <dbReference type="Google" id="ProtNLM"/>
    </source>
</evidence>
<feature type="transmembrane region" description="Helical" evidence="2">
    <location>
        <begin position="368"/>
        <end position="386"/>
    </location>
</feature>
<dbReference type="InterPro" id="IPR027417">
    <property type="entry name" value="P-loop_NTPase"/>
</dbReference>
<name>A0A7C4UFA3_UNCW3</name>
<feature type="coiled-coil region" evidence="1">
    <location>
        <begin position="157"/>
        <end position="213"/>
    </location>
</feature>
<keyword evidence="2" id="KW-1133">Transmembrane helix</keyword>
<feature type="coiled-coil region" evidence="1">
    <location>
        <begin position="311"/>
        <end position="341"/>
    </location>
</feature>
<dbReference type="SUPFAM" id="SSF52540">
    <property type="entry name" value="P-loop containing nucleoside triphosphate hydrolases"/>
    <property type="match status" value="1"/>
</dbReference>
<feature type="coiled-coil region" evidence="1">
    <location>
        <begin position="454"/>
        <end position="522"/>
    </location>
</feature>
<accession>A0A7C4UFA3</accession>
<evidence type="ECO:0000256" key="1">
    <source>
        <dbReference type="SAM" id="Coils"/>
    </source>
</evidence>